<feature type="region of interest" description="Disordered" evidence="1">
    <location>
        <begin position="1"/>
        <end position="25"/>
    </location>
</feature>
<protein>
    <submittedName>
        <fullName evidence="2">Uncharacterized protein</fullName>
    </submittedName>
</protein>
<gene>
    <name evidence="2" type="ORF">C8P66_11322</name>
</gene>
<dbReference type="EMBL" id="QKYU01000013">
    <property type="protein sequence ID" value="PZW44855.1"/>
    <property type="molecule type" value="Genomic_DNA"/>
</dbReference>
<keyword evidence="3" id="KW-1185">Reference proteome</keyword>
<comment type="caution">
    <text evidence="2">The sequence shown here is derived from an EMBL/GenBank/DDBJ whole genome shotgun (WGS) entry which is preliminary data.</text>
</comment>
<evidence type="ECO:0000313" key="3">
    <source>
        <dbReference type="Proteomes" id="UP000249688"/>
    </source>
</evidence>
<proteinExistence type="predicted"/>
<sequence>MCFSWRADMRRAPAKAPPPSCERRLNGSEDAVRELMALQEDGLAAEVLEERDASAAAQMVLFEIGDLFFYLEHHRTLSGIQRVITAP</sequence>
<organism evidence="2 3">
    <name type="scientific">Humitalea rosea</name>
    <dbReference type="NCBI Taxonomy" id="990373"/>
    <lineage>
        <taxon>Bacteria</taxon>
        <taxon>Pseudomonadati</taxon>
        <taxon>Pseudomonadota</taxon>
        <taxon>Alphaproteobacteria</taxon>
        <taxon>Acetobacterales</taxon>
        <taxon>Roseomonadaceae</taxon>
        <taxon>Humitalea</taxon>
    </lineage>
</organism>
<evidence type="ECO:0000256" key="1">
    <source>
        <dbReference type="SAM" id="MobiDB-lite"/>
    </source>
</evidence>
<accession>A0A2W7II86</accession>
<name>A0A2W7II86_9PROT</name>
<evidence type="ECO:0000313" key="2">
    <source>
        <dbReference type="EMBL" id="PZW44855.1"/>
    </source>
</evidence>
<dbReference type="Proteomes" id="UP000249688">
    <property type="component" value="Unassembled WGS sequence"/>
</dbReference>
<reference evidence="2 3" key="1">
    <citation type="submission" date="2018-06" db="EMBL/GenBank/DDBJ databases">
        <title>Genomic Encyclopedia of Archaeal and Bacterial Type Strains, Phase II (KMG-II): from individual species to whole genera.</title>
        <authorList>
            <person name="Goeker M."/>
        </authorList>
    </citation>
    <scope>NUCLEOTIDE SEQUENCE [LARGE SCALE GENOMIC DNA]</scope>
    <source>
        <strain evidence="2 3">DSM 24525</strain>
    </source>
</reference>
<dbReference type="AlphaFoldDB" id="A0A2W7II86"/>